<feature type="region of interest" description="Disordered" evidence="1">
    <location>
        <begin position="638"/>
        <end position="682"/>
    </location>
</feature>
<dbReference type="PANTHER" id="PTHR12975">
    <property type="entry name" value="TRANSPORT PROTEIN TRAPP"/>
    <property type="match status" value="1"/>
</dbReference>
<protein>
    <recommendedName>
        <fullName evidence="2">TPPC8 second Ig-like domain-containing protein</fullName>
    </recommendedName>
</protein>
<organism evidence="3 4">
    <name type="scientific">Chara braunii</name>
    <name type="common">Braun's stonewort</name>
    <dbReference type="NCBI Taxonomy" id="69332"/>
    <lineage>
        <taxon>Eukaryota</taxon>
        <taxon>Viridiplantae</taxon>
        <taxon>Streptophyta</taxon>
        <taxon>Charophyceae</taxon>
        <taxon>Charales</taxon>
        <taxon>Characeae</taxon>
        <taxon>Chara</taxon>
    </lineage>
</organism>
<evidence type="ECO:0000313" key="3">
    <source>
        <dbReference type="EMBL" id="GBG66954.1"/>
    </source>
</evidence>
<dbReference type="Proteomes" id="UP000265515">
    <property type="component" value="Unassembled WGS sequence"/>
</dbReference>
<gene>
    <name evidence="3" type="ORF">CBR_g74641</name>
</gene>
<evidence type="ECO:0000256" key="1">
    <source>
        <dbReference type="SAM" id="MobiDB-lite"/>
    </source>
</evidence>
<feature type="compositionally biased region" description="Acidic residues" evidence="1">
    <location>
        <begin position="68"/>
        <end position="77"/>
    </location>
</feature>
<feature type="region of interest" description="Disordered" evidence="1">
    <location>
        <begin position="67"/>
        <end position="88"/>
    </location>
</feature>
<dbReference type="GO" id="GO:1990072">
    <property type="term" value="C:TRAPPIII protein complex"/>
    <property type="evidence" value="ECO:0007669"/>
    <property type="project" value="TreeGrafter"/>
</dbReference>
<dbReference type="EMBL" id="BFEA01000081">
    <property type="protein sequence ID" value="GBG66954.1"/>
    <property type="molecule type" value="Genomic_DNA"/>
</dbReference>
<feature type="region of interest" description="Disordered" evidence="1">
    <location>
        <begin position="187"/>
        <end position="270"/>
    </location>
</feature>
<feature type="compositionally biased region" description="Polar residues" evidence="1">
    <location>
        <begin position="864"/>
        <end position="873"/>
    </location>
</feature>
<dbReference type="STRING" id="69332.A0A388KA50"/>
<evidence type="ECO:0000313" key="4">
    <source>
        <dbReference type="Proteomes" id="UP000265515"/>
    </source>
</evidence>
<accession>A0A388KA50</accession>
<dbReference type="InterPro" id="IPR058538">
    <property type="entry name" value="Ig_TPPC8_2nd"/>
</dbReference>
<dbReference type="PANTHER" id="PTHR12975:SF6">
    <property type="entry name" value="TRAFFICKING PROTEIN PARTICLE COMPLEX SUBUNIT 8"/>
    <property type="match status" value="1"/>
</dbReference>
<sequence length="1141" mass="122369">MAAFSFFTGLHFTGILRSSSVSSLERRSEGGDEKEDSFSDMYHSFHEGVGRVASFSGLRHADRKELQSELEEREEIVDGSQGEVWGQGGSLSDASLERSFSSQLGDRVKSGEQTLEQLDPQLEQYRNMDAQTLGAELTRLVRLSETDKNINLYIVYILCEKLAEVPPTKNDIKKFVDEMAEPVKSSPVFRLLEQRHGSKWQGTVNSKRRGNGSASGTGSEADRSGAHSDSGNAEAEQSIGGEPVPGNDKGPGQGEPGPEQGEPSRQAENGAEPSLYLPEESFSLKPGETAKVRLRVQTLKEGTLKVTGVEWVLCSVAKGCRMFPVGPKRKRLPKGDSRAARGKRTVPPSQRLSFRVIQRMPRLEAVLHEFPEKVHEGELRRMVLELTNTGLVPLRRMRIKFSHPGFLCMGQQSDLDPEFPLCLDVSATRRALSARLESMNTSAATDPLAFALPDIGSGRKGHVFSFSPGTRLDGGSTLLWPLWLHARQSGIQTFHMLVYYEPAVEANGAEPSMKYRTLRMMHDIQVVPSLRVSVKITPSPQNVEHYVARVDVENQSQQDAFMLRQFSCWSPAWRLVKMTATPGSVEDIAGESSSSVPHDAASADTRQSESSAYPVHLVSPAMYSSLYFHLQPRVPTPVEDMSPTAPSISVKGHSPHHPPEPPHSSSGADPAGDKCGGGLSTNLRLGSGNSTLPLIDISMGPTHRFHLRERALQSATSAQRDSSPTGKRSVLDEDVIKDSEYPSACPQSVDFVLLWEHRRTRESWTPSRTEQLSTFGSHHLCHCSVTGPTPVRWVLEVPSCVSHDFASSASVEVPLSLVVQNCSDKAASIRIETLDPVLASSSLPLSASEGGGKSTPRGGGGSLTAVSNTSSLSSKGGWYKLVATERVASTSSSGSGLVKQGLPGGPVSVGSALAGGNQNAELFEEHLCSVPQLGPFLWIGSSCRVLKGLEPGKKARVPLRISVFAPGVYDLCYYRISWRLEAEPNGTCTSPVFDGTKARRGSAQPGRSPTRTPPRHSASSARGPYLRSSDSMSRSFSSYQSLPNSPLSQAGDAPQRHPSSVGPSRTTSAATATAATAGGNSTNSVTGDALGSGSGGSGRALAESEVLSTVSGTLVDASNDGWNSGSMGGHSVLLTVLDSGI</sequence>
<feature type="compositionally biased region" description="Low complexity" evidence="1">
    <location>
        <begin position="1066"/>
        <end position="1084"/>
    </location>
</feature>
<dbReference type="Pfam" id="PF24544">
    <property type="entry name" value="Ig_TPPC8_2nd"/>
    <property type="match status" value="1"/>
</dbReference>
<feature type="region of interest" description="Disordered" evidence="1">
    <location>
        <begin position="844"/>
        <end position="873"/>
    </location>
</feature>
<proteinExistence type="predicted"/>
<keyword evidence="4" id="KW-1185">Reference proteome</keyword>
<feature type="region of interest" description="Disordered" evidence="1">
    <location>
        <begin position="712"/>
        <end position="733"/>
    </location>
</feature>
<feature type="region of interest" description="Disordered" evidence="1">
    <location>
        <begin position="987"/>
        <end position="1099"/>
    </location>
</feature>
<feature type="region of interest" description="Disordered" evidence="1">
    <location>
        <begin position="328"/>
        <end position="347"/>
    </location>
</feature>
<dbReference type="Gramene" id="GBG66954">
    <property type="protein sequence ID" value="GBG66954"/>
    <property type="gene ID" value="CBR_g74641"/>
</dbReference>
<dbReference type="AlphaFoldDB" id="A0A388KA50"/>
<feature type="compositionally biased region" description="Polar residues" evidence="1">
    <location>
        <begin position="713"/>
        <end position="726"/>
    </location>
</feature>
<evidence type="ECO:0000259" key="2">
    <source>
        <dbReference type="Pfam" id="PF24544"/>
    </source>
</evidence>
<feature type="domain" description="TPPC8 second Ig-like" evidence="2">
    <location>
        <begin position="377"/>
        <end position="505"/>
    </location>
</feature>
<dbReference type="InterPro" id="IPR024420">
    <property type="entry name" value="TRAPP_III_complex_Trs85"/>
</dbReference>
<name>A0A388KA50_CHABU</name>
<dbReference type="OrthoDB" id="437922at2759"/>
<comment type="caution">
    <text evidence="3">The sequence shown here is derived from an EMBL/GenBank/DDBJ whole genome shotgun (WGS) entry which is preliminary data.</text>
</comment>
<feature type="compositionally biased region" description="Low complexity" evidence="1">
    <location>
        <begin position="1028"/>
        <end position="1041"/>
    </location>
</feature>
<reference evidence="3 4" key="1">
    <citation type="journal article" date="2018" name="Cell">
        <title>The Chara Genome: Secondary Complexity and Implications for Plant Terrestrialization.</title>
        <authorList>
            <person name="Nishiyama T."/>
            <person name="Sakayama H."/>
            <person name="Vries J.D."/>
            <person name="Buschmann H."/>
            <person name="Saint-Marcoux D."/>
            <person name="Ullrich K.K."/>
            <person name="Haas F.B."/>
            <person name="Vanderstraeten L."/>
            <person name="Becker D."/>
            <person name="Lang D."/>
            <person name="Vosolsobe S."/>
            <person name="Rombauts S."/>
            <person name="Wilhelmsson P.K.I."/>
            <person name="Janitza P."/>
            <person name="Kern R."/>
            <person name="Heyl A."/>
            <person name="Rumpler F."/>
            <person name="Villalobos L.I.A.C."/>
            <person name="Clay J.M."/>
            <person name="Skokan R."/>
            <person name="Toyoda A."/>
            <person name="Suzuki Y."/>
            <person name="Kagoshima H."/>
            <person name="Schijlen E."/>
            <person name="Tajeshwar N."/>
            <person name="Catarino B."/>
            <person name="Hetherington A.J."/>
            <person name="Saltykova A."/>
            <person name="Bonnot C."/>
            <person name="Breuninger H."/>
            <person name="Symeonidi A."/>
            <person name="Radhakrishnan G.V."/>
            <person name="Van Nieuwerburgh F."/>
            <person name="Deforce D."/>
            <person name="Chang C."/>
            <person name="Karol K.G."/>
            <person name="Hedrich R."/>
            <person name="Ulvskov P."/>
            <person name="Glockner G."/>
            <person name="Delwiche C.F."/>
            <person name="Petrasek J."/>
            <person name="Van de Peer Y."/>
            <person name="Friml J."/>
            <person name="Beilby M."/>
            <person name="Dolan L."/>
            <person name="Kohara Y."/>
            <person name="Sugano S."/>
            <person name="Fujiyama A."/>
            <person name="Delaux P.-M."/>
            <person name="Quint M."/>
            <person name="TheiBen G."/>
            <person name="Hagemann M."/>
            <person name="Harholt J."/>
            <person name="Dunand C."/>
            <person name="Zachgo S."/>
            <person name="Langdale J."/>
            <person name="Maumus F."/>
            <person name="Straeten D.V.D."/>
            <person name="Gould S.B."/>
            <person name="Rensing S.A."/>
        </authorList>
    </citation>
    <scope>NUCLEOTIDE SEQUENCE [LARGE SCALE GENOMIC DNA]</scope>
    <source>
        <strain evidence="3 4">S276</strain>
    </source>
</reference>
<feature type="compositionally biased region" description="Gly residues" evidence="1">
    <location>
        <begin position="849"/>
        <end position="862"/>
    </location>
</feature>
<feature type="region of interest" description="Disordered" evidence="1">
    <location>
        <begin position="586"/>
        <end position="611"/>
    </location>
</feature>